<dbReference type="AlphaFoldDB" id="A0A6A6AK69"/>
<dbReference type="InterPro" id="IPR015940">
    <property type="entry name" value="UBA"/>
</dbReference>
<keyword evidence="4" id="KW-1185">Reference proteome</keyword>
<gene>
    <name evidence="3" type="ORF">P153DRAFT_383598</name>
</gene>
<feature type="region of interest" description="Disordered" evidence="1">
    <location>
        <begin position="196"/>
        <end position="397"/>
    </location>
</feature>
<dbReference type="GeneID" id="54410681"/>
<feature type="region of interest" description="Disordered" evidence="1">
    <location>
        <begin position="436"/>
        <end position="690"/>
    </location>
</feature>
<feature type="compositionally biased region" description="Basic and acidic residues" evidence="1">
    <location>
        <begin position="637"/>
        <end position="647"/>
    </location>
</feature>
<dbReference type="SUPFAM" id="SSF46934">
    <property type="entry name" value="UBA-like"/>
    <property type="match status" value="1"/>
</dbReference>
<feature type="compositionally biased region" description="Polar residues" evidence="1">
    <location>
        <begin position="295"/>
        <end position="332"/>
    </location>
</feature>
<organism evidence="3 4">
    <name type="scientific">Dothidotthia symphoricarpi CBS 119687</name>
    <dbReference type="NCBI Taxonomy" id="1392245"/>
    <lineage>
        <taxon>Eukaryota</taxon>
        <taxon>Fungi</taxon>
        <taxon>Dikarya</taxon>
        <taxon>Ascomycota</taxon>
        <taxon>Pezizomycotina</taxon>
        <taxon>Dothideomycetes</taxon>
        <taxon>Pleosporomycetidae</taxon>
        <taxon>Pleosporales</taxon>
        <taxon>Dothidotthiaceae</taxon>
        <taxon>Dothidotthia</taxon>
    </lineage>
</organism>
<name>A0A6A6AK69_9PLEO</name>
<sequence>MRVIQDSDDELEDDLEADLLPSKEAGASSMQLTNDATLQPGTGSTDSLKRAIETAHRTHLQSQSLDSNLPVGNEPPSSLSLPEHRNKRQRTSTDVSPRRSPSAASIKNGSITYEKRSQTVFSSPAMVPVEDQFQTGKSSGIHREGLWGLEGTMRNDYAQHDPMMFPDPSSTVPNATFTQQRMLEAVAAPALLGIDAEPGTPYQPEPSIPWSDYLKLSPGDGGEQPESSNQGESTSQLAPALTPATLIQTPRKIPEVSTSQRSRRGSSVLLRGSPLKNEIRNSDGLIKVDAPPSEVTLSDRSNVPPTGSTKSHGSVQDGSQQPPRQRKSQVSSLPIPDDDAAAIGLPEEQYKPRPSRSRSLKVNAQEPIDYSVKPEKATRARRRKTTNEAGSMEIQATPQKVQQICDMGFSPTTTKRALKQNNGDITQTIEWLVTNRIDHDELAPQNSPKSKSKSKGKNPPPVTQPESVSHATFVQDEESKIFHPEEVAKNIPSESDIEHNRVGSVFNAEGTPDAAQSKSPKVQVVIAKKSPKISSPQRSSLVDAPNKKPKRRKTTLDQPESTPEEPIAPKATTEKKKGRGRPKKAAKSAISTEFVQEEQEEVMQKKQQASVLQSIEPNTNPPKRKSDVDPSVVQTLNDERIPERPEVEPLTPPPALKVISGPVVSGTPDKSTKPASRSPVNKGKVPHRVGLSKRARIAPLLRILKK</sequence>
<dbReference type="Proteomes" id="UP000799771">
    <property type="component" value="Unassembled WGS sequence"/>
</dbReference>
<feature type="compositionally biased region" description="Polar residues" evidence="1">
    <location>
        <begin position="28"/>
        <end position="46"/>
    </location>
</feature>
<dbReference type="PROSITE" id="PS50030">
    <property type="entry name" value="UBA"/>
    <property type="match status" value="1"/>
</dbReference>
<feature type="compositionally biased region" description="Basic residues" evidence="1">
    <location>
        <begin position="576"/>
        <end position="586"/>
    </location>
</feature>
<feature type="domain" description="UBA" evidence="2">
    <location>
        <begin position="395"/>
        <end position="435"/>
    </location>
</feature>
<protein>
    <recommendedName>
        <fullName evidence="2">UBA domain-containing protein</fullName>
    </recommendedName>
</protein>
<feature type="compositionally biased region" description="Basic and acidic residues" evidence="1">
    <location>
        <begin position="47"/>
        <end position="56"/>
    </location>
</feature>
<proteinExistence type="predicted"/>
<dbReference type="EMBL" id="ML977502">
    <property type="protein sequence ID" value="KAF2131495.1"/>
    <property type="molecule type" value="Genomic_DNA"/>
</dbReference>
<dbReference type="OrthoDB" id="5404794at2759"/>
<evidence type="ECO:0000313" key="3">
    <source>
        <dbReference type="EMBL" id="KAF2131495.1"/>
    </source>
</evidence>
<evidence type="ECO:0000313" key="4">
    <source>
        <dbReference type="Proteomes" id="UP000799771"/>
    </source>
</evidence>
<dbReference type="CDD" id="cd14308">
    <property type="entry name" value="UBA_Mud1_like"/>
    <property type="match status" value="1"/>
</dbReference>
<feature type="compositionally biased region" description="Acidic residues" evidence="1">
    <location>
        <begin position="1"/>
        <end position="17"/>
    </location>
</feature>
<evidence type="ECO:0000259" key="2">
    <source>
        <dbReference type="PROSITE" id="PS50030"/>
    </source>
</evidence>
<dbReference type="SMART" id="SM00165">
    <property type="entry name" value="UBA"/>
    <property type="match status" value="1"/>
</dbReference>
<reference evidence="3" key="1">
    <citation type="journal article" date="2020" name="Stud. Mycol.">
        <title>101 Dothideomycetes genomes: a test case for predicting lifestyles and emergence of pathogens.</title>
        <authorList>
            <person name="Haridas S."/>
            <person name="Albert R."/>
            <person name="Binder M."/>
            <person name="Bloem J."/>
            <person name="Labutti K."/>
            <person name="Salamov A."/>
            <person name="Andreopoulos B."/>
            <person name="Baker S."/>
            <person name="Barry K."/>
            <person name="Bills G."/>
            <person name="Bluhm B."/>
            <person name="Cannon C."/>
            <person name="Castanera R."/>
            <person name="Culley D."/>
            <person name="Daum C."/>
            <person name="Ezra D."/>
            <person name="Gonzalez J."/>
            <person name="Henrissat B."/>
            <person name="Kuo A."/>
            <person name="Liang C."/>
            <person name="Lipzen A."/>
            <person name="Lutzoni F."/>
            <person name="Magnuson J."/>
            <person name="Mondo S."/>
            <person name="Nolan M."/>
            <person name="Ohm R."/>
            <person name="Pangilinan J."/>
            <person name="Park H.-J."/>
            <person name="Ramirez L."/>
            <person name="Alfaro M."/>
            <person name="Sun H."/>
            <person name="Tritt A."/>
            <person name="Yoshinaga Y."/>
            <person name="Zwiers L.-H."/>
            <person name="Turgeon B."/>
            <person name="Goodwin S."/>
            <person name="Spatafora J."/>
            <person name="Crous P."/>
            <person name="Grigoriev I."/>
        </authorList>
    </citation>
    <scope>NUCLEOTIDE SEQUENCE</scope>
    <source>
        <strain evidence="3">CBS 119687</strain>
    </source>
</reference>
<feature type="region of interest" description="Disordered" evidence="1">
    <location>
        <begin position="1"/>
        <end position="110"/>
    </location>
</feature>
<feature type="compositionally biased region" description="Basic and acidic residues" evidence="1">
    <location>
        <begin position="477"/>
        <end position="488"/>
    </location>
</feature>
<evidence type="ECO:0000256" key="1">
    <source>
        <dbReference type="SAM" id="MobiDB-lite"/>
    </source>
</evidence>
<dbReference type="Gene3D" id="1.10.8.10">
    <property type="entry name" value="DNA helicase RuvA subunit, C-terminal domain"/>
    <property type="match status" value="1"/>
</dbReference>
<accession>A0A6A6AK69</accession>
<feature type="compositionally biased region" description="Polar residues" evidence="1">
    <location>
        <begin position="609"/>
        <end position="618"/>
    </location>
</feature>
<dbReference type="RefSeq" id="XP_033525882.1">
    <property type="nucleotide sequence ID" value="XM_033670249.1"/>
</dbReference>
<dbReference type="InterPro" id="IPR009060">
    <property type="entry name" value="UBA-like_sf"/>
</dbReference>
<feature type="compositionally biased region" description="Polar residues" evidence="1">
    <location>
        <begin position="225"/>
        <end position="237"/>
    </location>
</feature>